<dbReference type="EC" id="1.8.3.2" evidence="6"/>
<dbReference type="Pfam" id="PF04777">
    <property type="entry name" value="Evr1_Alr"/>
    <property type="match status" value="1"/>
</dbReference>
<dbReference type="Gene3D" id="1.20.120.310">
    <property type="entry name" value="ERV/ALR sulfhydryl oxidase domain"/>
    <property type="match status" value="1"/>
</dbReference>
<protein>
    <recommendedName>
        <fullName evidence="6">Sulfhydryl oxidase</fullName>
        <ecNumber evidence="6">1.8.3.2</ecNumber>
    </recommendedName>
</protein>
<dbReference type="GO" id="GO:0016971">
    <property type="term" value="F:flavin-dependent sulfhydryl oxidase activity"/>
    <property type="evidence" value="ECO:0007669"/>
    <property type="project" value="InterPro"/>
</dbReference>
<dbReference type="InterPro" id="IPR039799">
    <property type="entry name" value="ALR/ERV"/>
</dbReference>
<reference evidence="9 10" key="1">
    <citation type="journal article" date="2012" name="BMC Genomics">
        <title>Tools to kill: Genome of one of the most destructive plant pathogenic fungi Macrophomina phaseolina.</title>
        <authorList>
            <person name="Islam M.S."/>
            <person name="Haque M.S."/>
            <person name="Islam M.M."/>
            <person name="Emdad E.M."/>
            <person name="Halim A."/>
            <person name="Hossen Q.M.M."/>
            <person name="Hossain M.Z."/>
            <person name="Ahmed B."/>
            <person name="Rahim S."/>
            <person name="Rahman M.S."/>
            <person name="Alam M.M."/>
            <person name="Hou S."/>
            <person name="Wan X."/>
            <person name="Saito J.A."/>
            <person name="Alam M."/>
        </authorList>
    </citation>
    <scope>NUCLEOTIDE SEQUENCE [LARGE SCALE GENOMIC DNA]</scope>
    <source>
        <strain evidence="9 10">MS6</strain>
    </source>
</reference>
<evidence type="ECO:0000313" key="10">
    <source>
        <dbReference type="Proteomes" id="UP000007129"/>
    </source>
</evidence>
<evidence type="ECO:0000259" key="8">
    <source>
        <dbReference type="PROSITE" id="PS51324"/>
    </source>
</evidence>
<evidence type="ECO:0000256" key="2">
    <source>
        <dbReference type="ARBA" id="ARBA00022630"/>
    </source>
</evidence>
<comment type="caution">
    <text evidence="9">The sequence shown here is derived from an EMBL/GenBank/DDBJ whole genome shotgun (WGS) entry which is preliminary data.</text>
</comment>
<comment type="cofactor">
    <cofactor evidence="1 6">
        <name>FAD</name>
        <dbReference type="ChEBI" id="CHEBI:57692"/>
    </cofactor>
</comment>
<dbReference type="InParanoid" id="K2RJ05"/>
<dbReference type="eggNOG" id="KOG3355">
    <property type="taxonomic scope" value="Eukaryota"/>
</dbReference>
<evidence type="ECO:0000256" key="3">
    <source>
        <dbReference type="ARBA" id="ARBA00022827"/>
    </source>
</evidence>
<accession>K2RJ05</accession>
<keyword evidence="4 6" id="KW-0560">Oxidoreductase</keyword>
<dbReference type="InterPro" id="IPR017905">
    <property type="entry name" value="ERV/ALR_sulphydryl_oxidase"/>
</dbReference>
<dbReference type="PANTHER" id="PTHR12645">
    <property type="entry name" value="ALR/ERV"/>
    <property type="match status" value="1"/>
</dbReference>
<dbReference type="AlphaFoldDB" id="K2RJ05"/>
<name>K2RJ05_MACPH</name>
<dbReference type="STRING" id="1126212.K2RJ05"/>
<dbReference type="GO" id="GO:0005739">
    <property type="term" value="C:mitochondrion"/>
    <property type="evidence" value="ECO:0007669"/>
    <property type="project" value="TreeGrafter"/>
</dbReference>
<proteinExistence type="predicted"/>
<dbReference type="GO" id="GO:0050660">
    <property type="term" value="F:flavin adenine dinucleotide binding"/>
    <property type="evidence" value="ECO:0007669"/>
    <property type="project" value="TreeGrafter"/>
</dbReference>
<sequence>MPLGPTRRLVLLLILGAGLVSVLYISSFRPQITGHPGGVVNHAQAPHDIGSATLTGPAIAPKLGNETAKAELGNAAWKLLHTTFARFPDSPTPDEQAALRSYIHLFQRLYPCGECAQHFATVLEKFPPQVSSRSAAAAWGCHVHNEVNKRLHKEIFDCSNIGDFYDCGCADTEEDEKTSKKDDKAGKKDSTVSAHDKPEMPAERVEKLSGDNGREVDLVGILNGEKPLELEKEGLPYDPVRHSTDLQAPGH</sequence>
<dbReference type="PROSITE" id="PS51324">
    <property type="entry name" value="ERV_ALR"/>
    <property type="match status" value="1"/>
</dbReference>
<dbReference type="HOGENOM" id="CLU_070631_2_1_1"/>
<dbReference type="PANTHER" id="PTHR12645:SF1">
    <property type="entry name" value="FAD-LINKED SULFHYDRYL OXIDASE ERV2"/>
    <property type="match status" value="1"/>
</dbReference>
<feature type="region of interest" description="Disordered" evidence="7">
    <location>
        <begin position="175"/>
        <end position="251"/>
    </location>
</feature>
<dbReference type="FunFam" id="1.20.120.310:FF:000002">
    <property type="entry name" value="Sulfhydryl oxidase"/>
    <property type="match status" value="1"/>
</dbReference>
<dbReference type="EMBL" id="AHHD01000343">
    <property type="protein sequence ID" value="EKG14603.1"/>
    <property type="molecule type" value="Genomic_DNA"/>
</dbReference>
<comment type="catalytic activity">
    <reaction evidence="6">
        <text>2 R'C(R)SH + O2 = R'C(R)S-S(R)CR' + H2O2</text>
        <dbReference type="Rhea" id="RHEA:17357"/>
        <dbReference type="ChEBI" id="CHEBI:15379"/>
        <dbReference type="ChEBI" id="CHEBI:16240"/>
        <dbReference type="ChEBI" id="CHEBI:16520"/>
        <dbReference type="ChEBI" id="CHEBI:17412"/>
        <dbReference type="EC" id="1.8.3.2"/>
    </reaction>
</comment>
<dbReference type="InterPro" id="IPR036774">
    <property type="entry name" value="ERV/ALR_sulphydryl_oxid_sf"/>
</dbReference>
<evidence type="ECO:0000256" key="6">
    <source>
        <dbReference type="RuleBase" id="RU371123"/>
    </source>
</evidence>
<keyword evidence="2 6" id="KW-0285">Flavoprotein</keyword>
<dbReference type="OrthoDB" id="59470at2759"/>
<feature type="compositionally biased region" description="Basic and acidic residues" evidence="7">
    <location>
        <begin position="177"/>
        <end position="217"/>
    </location>
</feature>
<evidence type="ECO:0000313" key="9">
    <source>
        <dbReference type="EMBL" id="EKG14603.1"/>
    </source>
</evidence>
<keyword evidence="3 6" id="KW-0274">FAD</keyword>
<evidence type="ECO:0000256" key="4">
    <source>
        <dbReference type="ARBA" id="ARBA00023002"/>
    </source>
</evidence>
<feature type="domain" description="ERV/ALR sulfhydryl oxidase" evidence="8">
    <location>
        <begin position="65"/>
        <end position="165"/>
    </location>
</feature>
<organism evidence="9 10">
    <name type="scientific">Macrophomina phaseolina (strain MS6)</name>
    <name type="common">Charcoal rot fungus</name>
    <dbReference type="NCBI Taxonomy" id="1126212"/>
    <lineage>
        <taxon>Eukaryota</taxon>
        <taxon>Fungi</taxon>
        <taxon>Dikarya</taxon>
        <taxon>Ascomycota</taxon>
        <taxon>Pezizomycotina</taxon>
        <taxon>Dothideomycetes</taxon>
        <taxon>Dothideomycetes incertae sedis</taxon>
        <taxon>Botryosphaeriales</taxon>
        <taxon>Botryosphaeriaceae</taxon>
        <taxon>Macrophomina</taxon>
    </lineage>
</organism>
<evidence type="ECO:0000256" key="7">
    <source>
        <dbReference type="SAM" id="MobiDB-lite"/>
    </source>
</evidence>
<dbReference type="Proteomes" id="UP000007129">
    <property type="component" value="Unassembled WGS sequence"/>
</dbReference>
<evidence type="ECO:0000256" key="1">
    <source>
        <dbReference type="ARBA" id="ARBA00001974"/>
    </source>
</evidence>
<feature type="compositionally biased region" description="Basic and acidic residues" evidence="7">
    <location>
        <begin position="226"/>
        <end position="244"/>
    </location>
</feature>
<dbReference type="VEuPathDB" id="FungiDB:MPH_08233"/>
<keyword evidence="5" id="KW-1015">Disulfide bond</keyword>
<gene>
    <name evidence="9" type="ORF">MPH_08233</name>
</gene>
<dbReference type="SUPFAM" id="SSF69000">
    <property type="entry name" value="FAD-dependent thiol oxidase"/>
    <property type="match status" value="1"/>
</dbReference>
<evidence type="ECO:0000256" key="5">
    <source>
        <dbReference type="ARBA" id="ARBA00023157"/>
    </source>
</evidence>